<accession>A0A1G6HNB6</accession>
<organism evidence="2 3">
    <name type="scientific">Sanguibacter gelidistatuariae</name>
    <dbReference type="NCBI Taxonomy" id="1814289"/>
    <lineage>
        <taxon>Bacteria</taxon>
        <taxon>Bacillati</taxon>
        <taxon>Actinomycetota</taxon>
        <taxon>Actinomycetes</taxon>
        <taxon>Micrococcales</taxon>
        <taxon>Sanguibacteraceae</taxon>
        <taxon>Sanguibacter</taxon>
    </lineage>
</organism>
<evidence type="ECO:0000256" key="1">
    <source>
        <dbReference type="SAM" id="SignalP"/>
    </source>
</evidence>
<proteinExistence type="predicted"/>
<gene>
    <name evidence="2" type="ORF">SAMN05216410_1143</name>
</gene>
<keyword evidence="3" id="KW-1185">Reference proteome</keyword>
<dbReference type="Proteomes" id="UP000199039">
    <property type="component" value="Unassembled WGS sequence"/>
</dbReference>
<reference evidence="2 3" key="1">
    <citation type="submission" date="2016-09" db="EMBL/GenBank/DDBJ databases">
        <authorList>
            <person name="Capua I."/>
            <person name="De Benedictis P."/>
            <person name="Joannis T."/>
            <person name="Lombin L.H."/>
            <person name="Cattoli G."/>
        </authorList>
    </citation>
    <scope>NUCLEOTIDE SEQUENCE [LARGE SCALE GENOMIC DNA]</scope>
    <source>
        <strain evidence="2 3">ISLP-3</strain>
    </source>
</reference>
<dbReference type="EMBL" id="FMYH01000001">
    <property type="protein sequence ID" value="SDB95618.1"/>
    <property type="molecule type" value="Genomic_DNA"/>
</dbReference>
<sequence>MAAMTTHTKRKSVSATAGVAVLLGALLAGCSGGASIEDFCADGQAIQDGAFLDDVDSTDTEAVNKAAADGLAQIKAIKAPKEIADDWSTLTDAMDEYLGALKDVDVTSDEGMEKMAEISKTMTSDEVTAASKSVETFISENCEA</sequence>
<dbReference type="STRING" id="1814289.SAMN05216410_1143"/>
<feature type="chain" id="PRO_5038404325" evidence="1">
    <location>
        <begin position="37"/>
        <end position="144"/>
    </location>
</feature>
<keyword evidence="1" id="KW-0732">Signal</keyword>
<protein>
    <submittedName>
        <fullName evidence="2">Uncharacterized protein</fullName>
    </submittedName>
</protein>
<dbReference type="AlphaFoldDB" id="A0A1G6HNB6"/>
<feature type="signal peptide" evidence="1">
    <location>
        <begin position="1"/>
        <end position="36"/>
    </location>
</feature>
<evidence type="ECO:0000313" key="2">
    <source>
        <dbReference type="EMBL" id="SDB95618.1"/>
    </source>
</evidence>
<evidence type="ECO:0000313" key="3">
    <source>
        <dbReference type="Proteomes" id="UP000199039"/>
    </source>
</evidence>
<name>A0A1G6HNB6_9MICO</name>